<gene>
    <name evidence="3" type="ORF">CORC01_10226</name>
</gene>
<evidence type="ECO:0000313" key="4">
    <source>
        <dbReference type="Proteomes" id="UP000176998"/>
    </source>
</evidence>
<evidence type="ECO:0000313" key="3">
    <source>
        <dbReference type="EMBL" id="OHE94506.1"/>
    </source>
</evidence>
<reference evidence="3 4" key="1">
    <citation type="submission" date="2016-09" db="EMBL/GenBank/DDBJ databases">
        <authorList>
            <person name="Capua I."/>
            <person name="De Benedictis P."/>
            <person name="Joannis T."/>
            <person name="Lombin L.H."/>
            <person name="Cattoli G."/>
        </authorList>
    </citation>
    <scope>NUCLEOTIDE SEQUENCE [LARGE SCALE GENOMIC DNA]</scope>
    <source>
        <strain evidence="3 4">IMI 309357</strain>
    </source>
</reference>
<feature type="domain" description="C2H2-type" evidence="2">
    <location>
        <begin position="408"/>
        <end position="429"/>
    </location>
</feature>
<feature type="compositionally biased region" description="Low complexity" evidence="1">
    <location>
        <begin position="160"/>
        <end position="169"/>
    </location>
</feature>
<feature type="compositionally biased region" description="Pro residues" evidence="1">
    <location>
        <begin position="245"/>
        <end position="257"/>
    </location>
</feature>
<evidence type="ECO:0000259" key="2">
    <source>
        <dbReference type="PROSITE" id="PS00028"/>
    </source>
</evidence>
<dbReference type="AlphaFoldDB" id="A0A1G4AZF6"/>
<feature type="region of interest" description="Disordered" evidence="1">
    <location>
        <begin position="103"/>
        <end position="129"/>
    </location>
</feature>
<keyword evidence="4" id="KW-1185">Reference proteome</keyword>
<comment type="caution">
    <text evidence="3">The sequence shown here is derived from an EMBL/GenBank/DDBJ whole genome shotgun (WGS) entry which is preliminary data.</text>
</comment>
<dbReference type="GeneID" id="34563364"/>
<dbReference type="Proteomes" id="UP000176998">
    <property type="component" value="Unassembled WGS sequence"/>
</dbReference>
<feature type="region of interest" description="Disordered" evidence="1">
    <location>
        <begin position="323"/>
        <end position="369"/>
    </location>
</feature>
<accession>A0A1G4AZF6</accession>
<evidence type="ECO:0000256" key="1">
    <source>
        <dbReference type="SAM" id="MobiDB-lite"/>
    </source>
</evidence>
<dbReference type="RefSeq" id="XP_022471668.1">
    <property type="nucleotide sequence ID" value="XM_022621854.1"/>
</dbReference>
<feature type="compositionally biased region" description="Polar residues" evidence="1">
    <location>
        <begin position="143"/>
        <end position="157"/>
    </location>
</feature>
<dbReference type="PROSITE" id="PS00028">
    <property type="entry name" value="ZINC_FINGER_C2H2_1"/>
    <property type="match status" value="1"/>
</dbReference>
<feature type="compositionally biased region" description="Low complexity" evidence="1">
    <location>
        <begin position="323"/>
        <end position="343"/>
    </location>
</feature>
<dbReference type="OrthoDB" id="4850616at2759"/>
<sequence>MAEHPTPGVQYIVLNGKWWIAKNLSKANFGDVVIEKASPILEPGPGIRQSAVGDPKPESENQFDFEANMLQWQREASLDPNYEEGDQFHIDRDFREFYAGLAKAEEDEEEEEEEYHPSFFSGQEGEKNESVDTLDFDIHHEQQNFGFPNQGCQSKQPSEGAGNAGNYSGAGQGLHRHPSLFDDEEEEEYKPSLDPSEVRNHMLWLATNPPQNAYNVQHPDVFQCQDVLMATKGNINPEQQQQILPDPPRPQSNPPWQPVVRGSLNSHNGPQQQDRPGPSYAYTKPYGQDNLGNKINPSYINPFNNIAQPQQYIPSLAQAQQLAAPSNISQNGHQSHSQPQHQQFVENQPGANMAPSLPATGPPRGLHRERVGVYSPSIPYRPLFPGIAPVDNMGAQRPQDHWLTKLGCPRCTLRFPHGDALRNHLINFHYLDYHHLGIGHLIEWATKEAPLGIDG</sequence>
<feature type="compositionally biased region" description="Acidic residues" evidence="1">
    <location>
        <begin position="105"/>
        <end position="114"/>
    </location>
</feature>
<dbReference type="InterPro" id="IPR013087">
    <property type="entry name" value="Znf_C2H2_type"/>
</dbReference>
<feature type="region of interest" description="Disordered" evidence="1">
    <location>
        <begin position="143"/>
        <end position="194"/>
    </location>
</feature>
<feature type="region of interest" description="Disordered" evidence="1">
    <location>
        <begin position="239"/>
        <end position="295"/>
    </location>
</feature>
<proteinExistence type="predicted"/>
<dbReference type="EMBL" id="MJBS01000099">
    <property type="protein sequence ID" value="OHE94506.1"/>
    <property type="molecule type" value="Genomic_DNA"/>
</dbReference>
<name>A0A1G4AZF6_9PEZI</name>
<organism evidence="3 4">
    <name type="scientific">Colletotrichum orchidophilum</name>
    <dbReference type="NCBI Taxonomy" id="1209926"/>
    <lineage>
        <taxon>Eukaryota</taxon>
        <taxon>Fungi</taxon>
        <taxon>Dikarya</taxon>
        <taxon>Ascomycota</taxon>
        <taxon>Pezizomycotina</taxon>
        <taxon>Sordariomycetes</taxon>
        <taxon>Hypocreomycetidae</taxon>
        <taxon>Glomerellales</taxon>
        <taxon>Glomerellaceae</taxon>
        <taxon>Colletotrichum</taxon>
    </lineage>
</organism>
<feature type="compositionally biased region" description="Polar residues" evidence="1">
    <location>
        <begin position="263"/>
        <end position="274"/>
    </location>
</feature>
<protein>
    <recommendedName>
        <fullName evidence="2">C2H2-type domain-containing protein</fullName>
    </recommendedName>
</protein>